<organism evidence="1">
    <name type="scientific">marine metagenome</name>
    <dbReference type="NCBI Taxonomy" id="408172"/>
    <lineage>
        <taxon>unclassified sequences</taxon>
        <taxon>metagenomes</taxon>
        <taxon>ecological metagenomes</taxon>
    </lineage>
</organism>
<dbReference type="AlphaFoldDB" id="A0A382CK20"/>
<dbReference type="SUPFAM" id="SSF53590">
    <property type="entry name" value="Nucleoside hydrolase"/>
    <property type="match status" value="1"/>
</dbReference>
<dbReference type="EMBL" id="UINC01034597">
    <property type="protein sequence ID" value="SVB25683.1"/>
    <property type="molecule type" value="Genomic_DNA"/>
</dbReference>
<sequence length="47" mass="4994">MNNPVIIDTDGGGDDTFCIGNMLRLHKLGKCNIIGITTVCGNIKSDD</sequence>
<name>A0A382CK20_9ZZZZ</name>
<dbReference type="Gene3D" id="3.90.245.10">
    <property type="entry name" value="Ribonucleoside hydrolase-like"/>
    <property type="match status" value="1"/>
</dbReference>
<protein>
    <submittedName>
        <fullName evidence="1">Uncharacterized protein</fullName>
    </submittedName>
</protein>
<reference evidence="1" key="1">
    <citation type="submission" date="2018-05" db="EMBL/GenBank/DDBJ databases">
        <authorList>
            <person name="Lanie J.A."/>
            <person name="Ng W.-L."/>
            <person name="Kazmierczak K.M."/>
            <person name="Andrzejewski T.M."/>
            <person name="Davidsen T.M."/>
            <person name="Wayne K.J."/>
            <person name="Tettelin H."/>
            <person name="Glass J.I."/>
            <person name="Rusch D."/>
            <person name="Podicherti R."/>
            <person name="Tsui H.-C.T."/>
            <person name="Winkler M.E."/>
        </authorList>
    </citation>
    <scope>NUCLEOTIDE SEQUENCE</scope>
</reference>
<proteinExistence type="predicted"/>
<feature type="non-terminal residue" evidence="1">
    <location>
        <position position="47"/>
    </location>
</feature>
<dbReference type="InterPro" id="IPR036452">
    <property type="entry name" value="Ribo_hydro-like"/>
</dbReference>
<dbReference type="GO" id="GO:0016799">
    <property type="term" value="F:hydrolase activity, hydrolyzing N-glycosyl compounds"/>
    <property type="evidence" value="ECO:0007669"/>
    <property type="project" value="InterPro"/>
</dbReference>
<gene>
    <name evidence="1" type="ORF">METZ01_LOCUS178537</name>
</gene>
<evidence type="ECO:0000313" key="1">
    <source>
        <dbReference type="EMBL" id="SVB25683.1"/>
    </source>
</evidence>
<accession>A0A382CK20</accession>